<evidence type="ECO:0000256" key="3">
    <source>
        <dbReference type="ARBA" id="ARBA00022523"/>
    </source>
</evidence>
<dbReference type="SUPFAM" id="SSF51182">
    <property type="entry name" value="RmlC-like cupins"/>
    <property type="match status" value="1"/>
</dbReference>
<evidence type="ECO:0000313" key="14">
    <source>
        <dbReference type="EMBL" id="WOL04206.1"/>
    </source>
</evidence>
<dbReference type="PRINTS" id="PR00325">
    <property type="entry name" value="GERMIN"/>
</dbReference>
<organism evidence="14 15">
    <name type="scientific">Canna indica</name>
    <name type="common">Indian-shot</name>
    <dbReference type="NCBI Taxonomy" id="4628"/>
    <lineage>
        <taxon>Eukaryota</taxon>
        <taxon>Viridiplantae</taxon>
        <taxon>Streptophyta</taxon>
        <taxon>Embryophyta</taxon>
        <taxon>Tracheophyta</taxon>
        <taxon>Spermatophyta</taxon>
        <taxon>Magnoliopsida</taxon>
        <taxon>Liliopsida</taxon>
        <taxon>Zingiberales</taxon>
        <taxon>Cannaceae</taxon>
        <taxon>Canna</taxon>
    </lineage>
</organism>
<dbReference type="CDD" id="cd02241">
    <property type="entry name" value="cupin_OxOx"/>
    <property type="match status" value="1"/>
</dbReference>
<protein>
    <recommendedName>
        <fullName evidence="11">Germin-like protein</fullName>
    </recommendedName>
</protein>
<keyword evidence="11" id="KW-0732">Signal</keyword>
<evidence type="ECO:0000313" key="15">
    <source>
        <dbReference type="Proteomes" id="UP001327560"/>
    </source>
</evidence>
<comment type="similarity">
    <text evidence="2 11">Belongs to the germin family.</text>
</comment>
<feature type="binding site" evidence="8">
    <location>
        <position position="117"/>
    </location>
    <ligand>
        <name>oxalate</name>
        <dbReference type="ChEBI" id="CHEBI:30623"/>
    </ligand>
</feature>
<evidence type="ECO:0000256" key="4">
    <source>
        <dbReference type="ARBA" id="ARBA00022525"/>
    </source>
</evidence>
<feature type="domain" description="Cupin type-1" evidence="12">
    <location>
        <begin position="62"/>
        <end position="211"/>
    </location>
</feature>
<evidence type="ECO:0000256" key="11">
    <source>
        <dbReference type="RuleBase" id="RU366015"/>
    </source>
</evidence>
<evidence type="ECO:0000313" key="13">
    <source>
        <dbReference type="EMBL" id="WOL04204.1"/>
    </source>
</evidence>
<keyword evidence="4 11" id="KW-0964">Secreted</keyword>
<feature type="binding site" evidence="9">
    <location>
        <position position="110"/>
    </location>
    <ligand>
        <name>Mn(2+)</name>
        <dbReference type="ChEBI" id="CHEBI:29035"/>
    </ligand>
</feature>
<dbReference type="Gene3D" id="2.60.120.10">
    <property type="entry name" value="Jelly Rolls"/>
    <property type="match status" value="1"/>
</dbReference>
<evidence type="ECO:0000256" key="7">
    <source>
        <dbReference type="ARBA" id="ARBA00023211"/>
    </source>
</evidence>
<reference evidence="14 15" key="1">
    <citation type="submission" date="2023-10" db="EMBL/GenBank/DDBJ databases">
        <title>Chromosome-scale genome assembly provides insights into flower coloration mechanisms of Canna indica.</title>
        <authorList>
            <person name="Li C."/>
        </authorList>
    </citation>
    <scope>NUCLEOTIDE SEQUENCE [LARGE SCALE GENOMIC DNA]</scope>
    <source>
        <tissue evidence="14">Flower</tissue>
    </source>
</reference>
<accession>A0AAQ3Q9G2</accession>
<sequence length="219" mass="22794">MALQSTPKPLPLLLSLSLLASAFSDPDPLQDFCVADLDSAAGTNGFPCKPLAAVTSDDFFFDGLSTEGDTGNVIGSSVASANVLTFPALNTLGLSMNRVDVAPGGLNPPHSHPRASELILVVEGRLLVGFVGSAGNRFFSKVLGPGENFVVPKGLVHFQYNVGEVKAVAVTAFDSQLPGVVVAAPTLFGATPPIPDEVLAKAFQVDQKTVAMIKSKFER</sequence>
<feature type="binding site" evidence="8">
    <location>
        <position position="112"/>
    </location>
    <ligand>
        <name>oxalate</name>
        <dbReference type="ChEBI" id="CHEBI:30623"/>
    </ligand>
</feature>
<evidence type="ECO:0000256" key="8">
    <source>
        <dbReference type="PIRSR" id="PIRSR601929-1"/>
    </source>
</evidence>
<dbReference type="InterPro" id="IPR014710">
    <property type="entry name" value="RmlC-like_jellyroll"/>
</dbReference>
<dbReference type="GO" id="GO:0048046">
    <property type="term" value="C:apoplast"/>
    <property type="evidence" value="ECO:0007669"/>
    <property type="project" value="UniProtKB-SubCell"/>
</dbReference>
<keyword evidence="6 10" id="KW-1015">Disulfide bond</keyword>
<proteinExistence type="inferred from homology"/>
<feature type="binding site" evidence="9">
    <location>
        <position position="112"/>
    </location>
    <ligand>
        <name>Mn(2+)</name>
        <dbReference type="ChEBI" id="CHEBI:29035"/>
    </ligand>
</feature>
<evidence type="ECO:0000256" key="6">
    <source>
        <dbReference type="ARBA" id="ARBA00023157"/>
    </source>
</evidence>
<feature type="signal peptide" evidence="11">
    <location>
        <begin position="1"/>
        <end position="24"/>
    </location>
</feature>
<evidence type="ECO:0000256" key="5">
    <source>
        <dbReference type="ARBA" id="ARBA00022723"/>
    </source>
</evidence>
<evidence type="ECO:0000256" key="9">
    <source>
        <dbReference type="PIRSR" id="PIRSR601929-2"/>
    </source>
</evidence>
<dbReference type="InterPro" id="IPR006045">
    <property type="entry name" value="Cupin_1"/>
</dbReference>
<dbReference type="FunFam" id="2.60.120.10:FF:000005">
    <property type="entry name" value="Germin-like protein subfamily 1 member 8"/>
    <property type="match status" value="1"/>
</dbReference>
<dbReference type="InterPro" id="IPR011051">
    <property type="entry name" value="RmlC_Cupin_sf"/>
</dbReference>
<keyword evidence="3 11" id="KW-0052">Apoplast</keyword>
<feature type="disulfide bond" evidence="10">
    <location>
        <begin position="33"/>
        <end position="48"/>
    </location>
</feature>
<evidence type="ECO:0000256" key="10">
    <source>
        <dbReference type="PIRSR" id="PIRSR601929-3"/>
    </source>
</evidence>
<evidence type="ECO:0000256" key="2">
    <source>
        <dbReference type="ARBA" id="ARBA00007456"/>
    </source>
</evidence>
<feature type="binding site" evidence="8">
    <location>
        <position position="107"/>
    </location>
    <ligand>
        <name>oxalate</name>
        <dbReference type="ChEBI" id="CHEBI:30623"/>
    </ligand>
</feature>
<dbReference type="GO" id="GO:0030145">
    <property type="term" value="F:manganese ion binding"/>
    <property type="evidence" value="ECO:0007669"/>
    <property type="project" value="UniProtKB-UniRule"/>
</dbReference>
<dbReference type="EMBL" id="CP136893">
    <property type="protein sequence ID" value="WOL04206.1"/>
    <property type="molecule type" value="Genomic_DNA"/>
</dbReference>
<dbReference type="Pfam" id="PF00190">
    <property type="entry name" value="Cupin_1"/>
    <property type="match status" value="1"/>
</dbReference>
<keyword evidence="7 8" id="KW-0464">Manganese</keyword>
<evidence type="ECO:0000256" key="1">
    <source>
        <dbReference type="ARBA" id="ARBA00004271"/>
    </source>
</evidence>
<dbReference type="Proteomes" id="UP001327560">
    <property type="component" value="Chromosome 4"/>
</dbReference>
<dbReference type="EMBL" id="CP136893">
    <property type="protein sequence ID" value="WOL04204.1"/>
    <property type="molecule type" value="Genomic_DNA"/>
</dbReference>
<gene>
    <name evidence="13" type="ORF">Cni_G12925</name>
    <name evidence="14" type="ORF">Cni_G12927</name>
</gene>
<dbReference type="SMART" id="SM00835">
    <property type="entry name" value="Cupin_1"/>
    <property type="match status" value="1"/>
</dbReference>
<dbReference type="InterPro" id="IPR019780">
    <property type="entry name" value="Germin_Mn-BS"/>
</dbReference>
<keyword evidence="15" id="KW-1185">Reference proteome</keyword>
<feature type="binding site" evidence="9">
    <location>
        <position position="117"/>
    </location>
    <ligand>
        <name>Mn(2+)</name>
        <dbReference type="ChEBI" id="CHEBI:29035"/>
    </ligand>
</feature>
<feature type="binding site" evidence="9">
    <location>
        <position position="157"/>
    </location>
    <ligand>
        <name>Mn(2+)</name>
        <dbReference type="ChEBI" id="CHEBI:29035"/>
    </ligand>
</feature>
<comment type="subcellular location">
    <subcellularLocation>
        <location evidence="1 11">Secreted</location>
        <location evidence="1 11">Extracellular space</location>
        <location evidence="1 11">Apoplast</location>
    </subcellularLocation>
</comment>
<evidence type="ECO:0000259" key="12">
    <source>
        <dbReference type="SMART" id="SM00835"/>
    </source>
</evidence>
<keyword evidence="5 8" id="KW-0479">Metal-binding</keyword>
<feature type="chain" id="PRO_5044522681" description="Germin-like protein" evidence="11">
    <location>
        <begin position="25"/>
        <end position="219"/>
    </location>
</feature>
<dbReference type="AlphaFoldDB" id="A0AAQ3Q9G2"/>
<feature type="binding site" evidence="8">
    <location>
        <position position="97"/>
    </location>
    <ligand>
        <name>oxalate</name>
        <dbReference type="ChEBI" id="CHEBI:30623"/>
    </ligand>
</feature>
<name>A0AAQ3Q9G2_9LILI</name>
<dbReference type="InterPro" id="IPR001929">
    <property type="entry name" value="Germin"/>
</dbReference>
<dbReference type="PROSITE" id="PS00725">
    <property type="entry name" value="GERMIN"/>
    <property type="match status" value="1"/>
</dbReference>
<dbReference type="PANTHER" id="PTHR31238">
    <property type="entry name" value="GERMIN-LIKE PROTEIN SUBFAMILY 3 MEMBER 3"/>
    <property type="match status" value="1"/>
</dbReference>